<evidence type="ECO:0000313" key="2">
    <source>
        <dbReference type="Proteomes" id="UP000774326"/>
    </source>
</evidence>
<organism evidence="1 2">
    <name type="scientific">Wickerhamomyces pijperi</name>
    <name type="common">Yeast</name>
    <name type="synonym">Pichia pijperi</name>
    <dbReference type="NCBI Taxonomy" id="599730"/>
    <lineage>
        <taxon>Eukaryota</taxon>
        <taxon>Fungi</taxon>
        <taxon>Dikarya</taxon>
        <taxon>Ascomycota</taxon>
        <taxon>Saccharomycotina</taxon>
        <taxon>Saccharomycetes</taxon>
        <taxon>Phaffomycetales</taxon>
        <taxon>Wickerhamomycetaceae</taxon>
        <taxon>Wickerhamomyces</taxon>
    </lineage>
</organism>
<reference evidence="1" key="2">
    <citation type="submission" date="2021-01" db="EMBL/GenBank/DDBJ databases">
        <authorList>
            <person name="Schikora-Tamarit M.A."/>
        </authorList>
    </citation>
    <scope>NUCLEOTIDE SEQUENCE</scope>
    <source>
        <strain evidence="1">CBS2887</strain>
    </source>
</reference>
<accession>A0A9P8PJR7</accession>
<dbReference type="OrthoDB" id="5358702at2759"/>
<gene>
    <name evidence="1" type="ORF">WICPIJ_009821</name>
</gene>
<reference evidence="1" key="1">
    <citation type="journal article" date="2021" name="Open Biol.">
        <title>Shared evolutionary footprints suggest mitochondrial oxidative damage underlies multiple complex I losses in fungi.</title>
        <authorList>
            <person name="Schikora-Tamarit M.A."/>
            <person name="Marcet-Houben M."/>
            <person name="Nosek J."/>
            <person name="Gabaldon T."/>
        </authorList>
    </citation>
    <scope>NUCLEOTIDE SEQUENCE</scope>
    <source>
        <strain evidence="1">CBS2887</strain>
    </source>
</reference>
<comment type="caution">
    <text evidence="1">The sequence shown here is derived from an EMBL/GenBank/DDBJ whole genome shotgun (WGS) entry which is preliminary data.</text>
</comment>
<sequence length="417" mass="48286">MSSLHYTKKIIDTLESTPNCKLLIVPDDLLQSSLSAMGECDDGKDIVQHMIIIEEEGKKELIIDKSMIKLVFKECCPVIKDQLTSNNEDFMFLATKGIMLILNEHITVINRHQDILLSKLHGNTEESTAILRHEINLLRSLLTSNNPKINKSSSLWTLFKKLYTHILSLDPSNQPRITANINELFISTVLQSAKSHTNNYYAWLAMKFLIQVTQIMKDLETLQTIKDTIWRYTQHHINESAAWDCFVSSYIFNIDSMNCVVEECLNWEPGCSLTRRTELAVISDEILDKAYQQCSGLKQWILKSQISTSVVPYEAFKNLVCWCHRYSKFHSKPQEYLNKVIELMRFSRENLLSLAGDEVPSSLELSSINVKNGYYIDQHGVNVFERLESKDLSQRELTMVYCHWLRLSTFFDKFYTI</sequence>
<dbReference type="AlphaFoldDB" id="A0A9P8PJR7"/>
<dbReference type="EMBL" id="JAEUBG010005651">
    <property type="protein sequence ID" value="KAH3673433.1"/>
    <property type="molecule type" value="Genomic_DNA"/>
</dbReference>
<keyword evidence="2" id="KW-1185">Reference proteome</keyword>
<name>A0A9P8PJR7_WICPI</name>
<dbReference type="Proteomes" id="UP000774326">
    <property type="component" value="Unassembled WGS sequence"/>
</dbReference>
<proteinExistence type="predicted"/>
<protein>
    <submittedName>
        <fullName evidence="1">Uncharacterized protein</fullName>
    </submittedName>
</protein>
<evidence type="ECO:0000313" key="1">
    <source>
        <dbReference type="EMBL" id="KAH3673433.1"/>
    </source>
</evidence>